<dbReference type="InterPro" id="IPR010499">
    <property type="entry name" value="AraC_E-bd"/>
</dbReference>
<dbReference type="SMART" id="SM00422">
    <property type="entry name" value="HTH_MERR"/>
    <property type="match status" value="1"/>
</dbReference>
<organism evidence="7 8">
    <name type="scientific">Leuconostoc litchii</name>
    <dbReference type="NCBI Taxonomy" id="1981069"/>
    <lineage>
        <taxon>Bacteria</taxon>
        <taxon>Bacillati</taxon>
        <taxon>Bacillota</taxon>
        <taxon>Bacilli</taxon>
        <taxon>Lactobacillales</taxon>
        <taxon>Lactobacillaceae</taxon>
        <taxon>Leuconostoc</taxon>
    </lineage>
</organism>
<feature type="coiled-coil region" evidence="5">
    <location>
        <begin position="72"/>
        <end position="106"/>
    </location>
</feature>
<gene>
    <name evidence="7" type="ORF">ESZ47_02365</name>
</gene>
<evidence type="ECO:0000256" key="2">
    <source>
        <dbReference type="ARBA" id="ARBA00023015"/>
    </source>
</evidence>
<dbReference type="InterPro" id="IPR000551">
    <property type="entry name" value="MerR-type_HTH_dom"/>
</dbReference>
<dbReference type="InterPro" id="IPR029442">
    <property type="entry name" value="GyrI-like"/>
</dbReference>
<name>A0A6P2CNP6_9LACO</name>
<evidence type="ECO:0000313" key="8">
    <source>
        <dbReference type="Proteomes" id="UP000442244"/>
    </source>
</evidence>
<dbReference type="SUPFAM" id="SSF55136">
    <property type="entry name" value="Probable bacterial effector-binding domain"/>
    <property type="match status" value="1"/>
</dbReference>
<keyword evidence="2" id="KW-0805">Transcription regulation</keyword>
<dbReference type="OrthoDB" id="9811174at2"/>
<dbReference type="PANTHER" id="PTHR30204">
    <property type="entry name" value="REDOX-CYCLING DRUG-SENSING TRANSCRIPTIONAL ACTIVATOR SOXR"/>
    <property type="match status" value="1"/>
</dbReference>
<sequence length="277" mass="31648">MKIDEFSKISDISVYTLRYYDRLNILKPFSVNKTNGYREYSSEQLLRVAEINSLKELGLTIKEMAYFFANDANDAQKIREIADKQVKELQKVINQTEQQIKHIQTNLFLYNNGGINFMNGITIKTTRPFLAAALRKTYQKSSKTYDEFSENIWATLENEIKNSGGILSTPCLTMYYSGLYLSQDAESVDQEIVEPITSTLNIEKLSSVKIREIPAAKVASIIHNEGLENIGDSGNQLLKWVTENNYHISGPMREIYHTDPNDSEKILTVELQLPVNQ</sequence>
<dbReference type="EMBL" id="SDGY01000001">
    <property type="protein sequence ID" value="TYC47003.1"/>
    <property type="molecule type" value="Genomic_DNA"/>
</dbReference>
<evidence type="ECO:0000256" key="3">
    <source>
        <dbReference type="ARBA" id="ARBA00023125"/>
    </source>
</evidence>
<keyword evidence="4" id="KW-0804">Transcription</keyword>
<dbReference type="Pfam" id="PF13411">
    <property type="entry name" value="MerR_1"/>
    <property type="match status" value="1"/>
</dbReference>
<reference evidence="7 8" key="1">
    <citation type="submission" date="2019-01" db="EMBL/GenBank/DDBJ databases">
        <title>Leuconostoc litchii sp. nov., a novel lactic acid bacterium isolated from lychee.</title>
        <authorList>
            <person name="Wang L.-T."/>
        </authorList>
    </citation>
    <scope>NUCLEOTIDE SEQUENCE [LARGE SCALE GENOMIC DNA]</scope>
    <source>
        <strain evidence="7 8">MB7</strain>
    </source>
</reference>
<feature type="domain" description="HTH merR-type" evidence="6">
    <location>
        <begin position="1"/>
        <end position="70"/>
    </location>
</feature>
<dbReference type="RefSeq" id="WP_148604400.1">
    <property type="nucleotide sequence ID" value="NZ_BSUV01000001.1"/>
</dbReference>
<dbReference type="InterPro" id="IPR047057">
    <property type="entry name" value="MerR_fam"/>
</dbReference>
<dbReference type="InterPro" id="IPR009061">
    <property type="entry name" value="DNA-bd_dom_put_sf"/>
</dbReference>
<dbReference type="GO" id="GO:0003700">
    <property type="term" value="F:DNA-binding transcription factor activity"/>
    <property type="evidence" value="ECO:0007669"/>
    <property type="project" value="InterPro"/>
</dbReference>
<evidence type="ECO:0000256" key="5">
    <source>
        <dbReference type="SAM" id="Coils"/>
    </source>
</evidence>
<dbReference type="SMART" id="SM00871">
    <property type="entry name" value="AraC_E_bind"/>
    <property type="match status" value="1"/>
</dbReference>
<keyword evidence="5" id="KW-0175">Coiled coil</keyword>
<keyword evidence="3" id="KW-0238">DNA-binding</keyword>
<dbReference type="GO" id="GO:0003677">
    <property type="term" value="F:DNA binding"/>
    <property type="evidence" value="ECO:0007669"/>
    <property type="project" value="UniProtKB-KW"/>
</dbReference>
<evidence type="ECO:0000256" key="1">
    <source>
        <dbReference type="ARBA" id="ARBA00022491"/>
    </source>
</evidence>
<dbReference type="Gene3D" id="1.10.1660.10">
    <property type="match status" value="1"/>
</dbReference>
<dbReference type="SUPFAM" id="SSF46955">
    <property type="entry name" value="Putative DNA-binding domain"/>
    <property type="match status" value="1"/>
</dbReference>
<proteinExistence type="predicted"/>
<evidence type="ECO:0000256" key="4">
    <source>
        <dbReference type="ARBA" id="ARBA00023163"/>
    </source>
</evidence>
<dbReference type="InterPro" id="IPR011256">
    <property type="entry name" value="Reg_factor_effector_dom_sf"/>
</dbReference>
<dbReference type="Pfam" id="PF06445">
    <property type="entry name" value="GyrI-like"/>
    <property type="match status" value="1"/>
</dbReference>
<dbReference type="Gene3D" id="3.20.80.10">
    <property type="entry name" value="Regulatory factor, effector binding domain"/>
    <property type="match status" value="1"/>
</dbReference>
<dbReference type="Proteomes" id="UP000442244">
    <property type="component" value="Unassembled WGS sequence"/>
</dbReference>
<dbReference type="AlphaFoldDB" id="A0A6P2CNP6"/>
<accession>A0A6P2CNP6</accession>
<evidence type="ECO:0000259" key="6">
    <source>
        <dbReference type="PROSITE" id="PS50937"/>
    </source>
</evidence>
<dbReference type="PANTHER" id="PTHR30204:SF69">
    <property type="entry name" value="MERR-FAMILY TRANSCRIPTIONAL REGULATOR"/>
    <property type="match status" value="1"/>
</dbReference>
<protein>
    <submittedName>
        <fullName evidence="7">MerR family transcriptional regulator</fullName>
    </submittedName>
</protein>
<evidence type="ECO:0000313" key="7">
    <source>
        <dbReference type="EMBL" id="TYC47003.1"/>
    </source>
</evidence>
<keyword evidence="8" id="KW-1185">Reference proteome</keyword>
<keyword evidence="1" id="KW-0678">Repressor</keyword>
<dbReference type="PROSITE" id="PS50937">
    <property type="entry name" value="HTH_MERR_2"/>
    <property type="match status" value="1"/>
</dbReference>
<comment type="caution">
    <text evidence="7">The sequence shown here is derived from an EMBL/GenBank/DDBJ whole genome shotgun (WGS) entry which is preliminary data.</text>
</comment>